<dbReference type="GO" id="GO:0005096">
    <property type="term" value="F:GTPase activator activity"/>
    <property type="evidence" value="ECO:0007669"/>
    <property type="project" value="UniProtKB-KW"/>
</dbReference>
<dbReference type="PROSITE" id="PS50004">
    <property type="entry name" value="C2"/>
    <property type="match status" value="1"/>
</dbReference>
<dbReference type="AlphaFoldDB" id="A0AAV3S254"/>
<name>A0AAV3S254_LITER</name>
<keyword evidence="3" id="KW-0343">GTPase activation</keyword>
<dbReference type="InterPro" id="IPR000008">
    <property type="entry name" value="C2_dom"/>
</dbReference>
<keyword evidence="6" id="KW-0479">Metal-binding</keyword>
<dbReference type="EMBL" id="BAABME010014302">
    <property type="protein sequence ID" value="GAA0187050.1"/>
    <property type="molecule type" value="Genomic_DNA"/>
</dbReference>
<evidence type="ECO:0000256" key="3">
    <source>
        <dbReference type="ARBA" id="ARBA00022468"/>
    </source>
</evidence>
<keyword evidence="7" id="KW-0106">Calcium</keyword>
<comment type="similarity">
    <text evidence="11">Belongs to the plant CAR protein family.</text>
</comment>
<protein>
    <recommendedName>
        <fullName evidence="12">C2 domain-containing protein</fullName>
    </recommendedName>
</protein>
<dbReference type="SMART" id="SM00239">
    <property type="entry name" value="C2"/>
    <property type="match status" value="1"/>
</dbReference>
<evidence type="ECO:0000256" key="10">
    <source>
        <dbReference type="ARBA" id="ARBA00023242"/>
    </source>
</evidence>
<accession>A0AAV3S254</accession>
<dbReference type="Pfam" id="PF00168">
    <property type="entry name" value="C2"/>
    <property type="match status" value="1"/>
</dbReference>
<keyword evidence="10" id="KW-0539">Nucleus</keyword>
<dbReference type="GO" id="GO:0009738">
    <property type="term" value="P:abscisic acid-activated signaling pathway"/>
    <property type="evidence" value="ECO:0007669"/>
    <property type="project" value="UniProtKB-KW"/>
</dbReference>
<evidence type="ECO:0000313" key="13">
    <source>
        <dbReference type="EMBL" id="GAA0187050.1"/>
    </source>
</evidence>
<evidence type="ECO:0000256" key="8">
    <source>
        <dbReference type="ARBA" id="ARBA00023121"/>
    </source>
</evidence>
<reference evidence="13 14" key="1">
    <citation type="submission" date="2024-01" db="EMBL/GenBank/DDBJ databases">
        <title>The complete chloroplast genome sequence of Lithospermum erythrorhizon: insights into the phylogenetic relationship among Boraginaceae species and the maternal lineages of purple gromwells.</title>
        <authorList>
            <person name="Okada T."/>
            <person name="Watanabe K."/>
        </authorList>
    </citation>
    <scope>NUCLEOTIDE SEQUENCE [LARGE SCALE GENOMIC DNA]</scope>
</reference>
<evidence type="ECO:0000256" key="11">
    <source>
        <dbReference type="ARBA" id="ARBA00024037"/>
    </source>
</evidence>
<dbReference type="InterPro" id="IPR044562">
    <property type="entry name" value="CAR1-11"/>
</dbReference>
<comment type="caution">
    <text evidence="13">The sequence shown here is derived from an EMBL/GenBank/DDBJ whole genome shotgun (WGS) entry which is preliminary data.</text>
</comment>
<dbReference type="GO" id="GO:0005634">
    <property type="term" value="C:nucleus"/>
    <property type="evidence" value="ECO:0007669"/>
    <property type="project" value="UniProtKB-SubCell"/>
</dbReference>
<dbReference type="GO" id="GO:0046872">
    <property type="term" value="F:metal ion binding"/>
    <property type="evidence" value="ECO:0007669"/>
    <property type="project" value="UniProtKB-KW"/>
</dbReference>
<dbReference type="Proteomes" id="UP001454036">
    <property type="component" value="Unassembled WGS sequence"/>
</dbReference>
<comment type="subcellular location">
    <subcellularLocation>
        <location evidence="2">Cell membrane</location>
    </subcellularLocation>
    <subcellularLocation>
        <location evidence="1">Nucleus</location>
    </subcellularLocation>
</comment>
<keyword evidence="5" id="KW-0938">Abscisic acid signaling pathway</keyword>
<proteinExistence type="inferred from homology"/>
<dbReference type="Gene3D" id="2.60.40.150">
    <property type="entry name" value="C2 domain"/>
    <property type="match status" value="1"/>
</dbReference>
<evidence type="ECO:0000256" key="5">
    <source>
        <dbReference type="ARBA" id="ARBA00022682"/>
    </source>
</evidence>
<keyword evidence="9" id="KW-0472">Membrane</keyword>
<evidence type="ECO:0000256" key="1">
    <source>
        <dbReference type="ARBA" id="ARBA00004123"/>
    </source>
</evidence>
<feature type="domain" description="C2" evidence="12">
    <location>
        <begin position="1"/>
        <end position="108"/>
    </location>
</feature>
<dbReference type="GO" id="GO:0005886">
    <property type="term" value="C:plasma membrane"/>
    <property type="evidence" value="ECO:0007669"/>
    <property type="project" value="UniProtKB-SubCell"/>
</dbReference>
<dbReference type="GO" id="GO:0008289">
    <property type="term" value="F:lipid binding"/>
    <property type="evidence" value="ECO:0007669"/>
    <property type="project" value="UniProtKB-KW"/>
</dbReference>
<evidence type="ECO:0000313" key="14">
    <source>
        <dbReference type="Proteomes" id="UP001454036"/>
    </source>
</evidence>
<evidence type="ECO:0000259" key="12">
    <source>
        <dbReference type="PROSITE" id="PS50004"/>
    </source>
</evidence>
<gene>
    <name evidence="13" type="ORF">LIER_34338</name>
</gene>
<dbReference type="PANTHER" id="PTHR45933:SF12">
    <property type="entry name" value="PROTEIN C2-DOMAIN ABA-RELATED 9"/>
    <property type="match status" value="1"/>
</dbReference>
<organism evidence="13 14">
    <name type="scientific">Lithospermum erythrorhizon</name>
    <name type="common">Purple gromwell</name>
    <name type="synonym">Lithospermum officinale var. erythrorhizon</name>
    <dbReference type="NCBI Taxonomy" id="34254"/>
    <lineage>
        <taxon>Eukaryota</taxon>
        <taxon>Viridiplantae</taxon>
        <taxon>Streptophyta</taxon>
        <taxon>Embryophyta</taxon>
        <taxon>Tracheophyta</taxon>
        <taxon>Spermatophyta</taxon>
        <taxon>Magnoliopsida</taxon>
        <taxon>eudicotyledons</taxon>
        <taxon>Gunneridae</taxon>
        <taxon>Pentapetalae</taxon>
        <taxon>asterids</taxon>
        <taxon>lamiids</taxon>
        <taxon>Boraginales</taxon>
        <taxon>Boraginaceae</taxon>
        <taxon>Boraginoideae</taxon>
        <taxon>Lithospermeae</taxon>
        <taxon>Lithospermum</taxon>
    </lineage>
</organism>
<evidence type="ECO:0000256" key="9">
    <source>
        <dbReference type="ARBA" id="ARBA00023136"/>
    </source>
</evidence>
<evidence type="ECO:0000256" key="4">
    <source>
        <dbReference type="ARBA" id="ARBA00022475"/>
    </source>
</evidence>
<dbReference type="SUPFAM" id="SSF49562">
    <property type="entry name" value="C2 domain (Calcium/lipid-binding domain, CaLB)"/>
    <property type="match status" value="1"/>
</dbReference>
<dbReference type="InterPro" id="IPR035892">
    <property type="entry name" value="C2_domain_sf"/>
</dbReference>
<evidence type="ECO:0000256" key="7">
    <source>
        <dbReference type="ARBA" id="ARBA00022837"/>
    </source>
</evidence>
<evidence type="ECO:0000256" key="6">
    <source>
        <dbReference type="ARBA" id="ARBA00022723"/>
    </source>
</evidence>
<evidence type="ECO:0000256" key="2">
    <source>
        <dbReference type="ARBA" id="ARBA00004236"/>
    </source>
</evidence>
<dbReference type="PANTHER" id="PTHR45933">
    <property type="entry name" value="PROTEIN C2-DOMAIN ABA-RELATED 4"/>
    <property type="match status" value="1"/>
</dbReference>
<keyword evidence="14" id="KW-1185">Reference proteome</keyword>
<keyword evidence="4" id="KW-1003">Cell membrane</keyword>
<keyword evidence="8" id="KW-0446">Lipid-binding</keyword>
<sequence>MESNNVLGLIRIRVRRGMNLVIRDAASSDPYVVLTMGSQKVKTRVVKNSHNPEWNDELTMYVNDPNLPIHLTIYDKDTFTVDDTMGNAEFEIKTLVECLTKGSASLPDGTKVGSVDPSHDNCLADKSCVIWQGGKMVQDMRLKLKNVESGEVEIQIEWIDLNKSH</sequence>